<dbReference type="SUPFAM" id="SSF48208">
    <property type="entry name" value="Six-hairpin glycosidases"/>
    <property type="match status" value="1"/>
</dbReference>
<dbReference type="AlphaFoldDB" id="A0A327L111"/>
<organism evidence="3 4">
    <name type="scientific">Rhodoplanes roseus</name>
    <dbReference type="NCBI Taxonomy" id="29409"/>
    <lineage>
        <taxon>Bacteria</taxon>
        <taxon>Pseudomonadati</taxon>
        <taxon>Pseudomonadota</taxon>
        <taxon>Alphaproteobacteria</taxon>
        <taxon>Hyphomicrobiales</taxon>
        <taxon>Nitrobacteraceae</taxon>
        <taxon>Rhodoplanes</taxon>
    </lineage>
</organism>
<dbReference type="EMBL" id="NPEX01000078">
    <property type="protein sequence ID" value="RAI43635.1"/>
    <property type="molecule type" value="Genomic_DNA"/>
</dbReference>
<feature type="domain" description="Mannosylglycerate hydrolase MGH1-like glycoside hydrolase" evidence="2">
    <location>
        <begin position="313"/>
        <end position="604"/>
    </location>
</feature>
<evidence type="ECO:0000313" key="3">
    <source>
        <dbReference type="EMBL" id="RAI43635.1"/>
    </source>
</evidence>
<dbReference type="InterPro" id="IPR032856">
    <property type="entry name" value="GDE_N_bis"/>
</dbReference>
<gene>
    <name evidence="3" type="ORF">CH341_13215</name>
</gene>
<proteinExistence type="predicted"/>
<protein>
    <submittedName>
        <fullName evidence="3">Amylo-alpha-1,6-glucosidase</fullName>
    </submittedName>
</protein>
<reference evidence="3 4" key="1">
    <citation type="submission" date="2017-07" db="EMBL/GenBank/DDBJ databases">
        <title>Draft Genome Sequences of Select Purple Nonsulfur Bacteria.</title>
        <authorList>
            <person name="Lasarre B."/>
            <person name="Mckinlay J.B."/>
        </authorList>
    </citation>
    <scope>NUCLEOTIDE SEQUENCE [LARGE SCALE GENOMIC DNA]</scope>
    <source>
        <strain evidence="3 4">DSM 5909</strain>
    </source>
</reference>
<evidence type="ECO:0000313" key="4">
    <source>
        <dbReference type="Proteomes" id="UP000249130"/>
    </source>
</evidence>
<dbReference type="Pfam" id="PF14742">
    <property type="entry name" value="GDE_N_bis"/>
    <property type="match status" value="1"/>
</dbReference>
<dbReference type="InterPro" id="IPR008928">
    <property type="entry name" value="6-hairpin_glycosidase_sf"/>
</dbReference>
<dbReference type="Proteomes" id="UP000249130">
    <property type="component" value="Unassembled WGS sequence"/>
</dbReference>
<name>A0A327L111_9BRAD</name>
<comment type="caution">
    <text evidence="3">The sequence shown here is derived from an EMBL/GenBank/DDBJ whole genome shotgun (WGS) entry which is preliminary data.</text>
</comment>
<sequence>MEIASPTTVSPADTVQDDAFYIPATGPTRLSRILKCGDSFAVLDSHGDIGATAGAPDGLFHADTRYLSRFELRIAGASPLLLGSNVRDDNTVLTVDLTNPDIYAGKTIALEKDTLHVVRTVFIWDGRAYHRFGLTNHADRPIGLEVSLLFANDFADLFEVRGFERKRRGTSRSDVVGDATVMLTYDGLDERQRRTTIAFDPAPTRLDKSRASFQLAFEAGQSRSIFAVVRCADPEDERPPVFYRALSQARRGLQRAASRATTIETSNQIFNEMICRAVSDLYMLVTDTPQGPYPYAGIPWYSTTFGRDGLITALQTLWLDPAIARGVLRRLAAFQAKTRDAESDAEPGKILHEMRGGELAALGEIPFGLYYGSVDSTPLFVLLAGLYAERTGDDETLKELWPAIDAGLQWIDGPGDPDRDGFTEYHRATERGLANQGWKDSHDAIFHADGHLADGPIALAEVQGYVYAAKLLIARGAARLGHIHLASRLQKEATELAERFEAAFWCPEIGTYALALDGKKTPLRVRTSNAGQVLFTGIARRDRALAVIDGLLRPPFFSGWGIRTVSTGERRYNPMSYHNGSIWPHDNSLIALGFARYGRKSAVEPVFTGLFDAASYMDLRRLPELFCGFQRRRGRGPTLYPVACAPQAWASAAPFLLLHASLGLEFDPEHRQIRLRDPQLPAFLDWVTLRNLRLGDASVDLKIRRHNTTVSVEILGTQGTLHVVVVYSGGPGSAETAGTSRPGPWG</sequence>
<evidence type="ECO:0000259" key="2">
    <source>
        <dbReference type="Pfam" id="PF22422"/>
    </source>
</evidence>
<dbReference type="OrthoDB" id="9759959at2"/>
<dbReference type="GO" id="GO:0005975">
    <property type="term" value="P:carbohydrate metabolic process"/>
    <property type="evidence" value="ECO:0007669"/>
    <property type="project" value="InterPro"/>
</dbReference>
<dbReference type="RefSeq" id="WP_111419503.1">
    <property type="nucleotide sequence ID" value="NZ_NPEX01000078.1"/>
</dbReference>
<dbReference type="InterPro" id="IPR054491">
    <property type="entry name" value="MGH1-like_GH"/>
</dbReference>
<keyword evidence="4" id="KW-1185">Reference proteome</keyword>
<feature type="domain" description="Putative glycogen debranching enzyme N-terminal" evidence="1">
    <location>
        <begin position="34"/>
        <end position="225"/>
    </location>
</feature>
<dbReference type="InterPro" id="IPR012341">
    <property type="entry name" value="6hp_glycosidase-like_sf"/>
</dbReference>
<dbReference type="Pfam" id="PF22422">
    <property type="entry name" value="MGH1-like_GH"/>
    <property type="match status" value="1"/>
</dbReference>
<evidence type="ECO:0000259" key="1">
    <source>
        <dbReference type="Pfam" id="PF14742"/>
    </source>
</evidence>
<accession>A0A327L111</accession>
<dbReference type="Gene3D" id="1.50.10.10">
    <property type="match status" value="1"/>
</dbReference>